<dbReference type="EMBL" id="CP036426">
    <property type="protein sequence ID" value="QDV35386.1"/>
    <property type="molecule type" value="Genomic_DNA"/>
</dbReference>
<accession>A0A518H3H0</accession>
<keyword evidence="3 7" id="KW-0479">Metal-binding</keyword>
<dbReference type="EC" id="1.12.1.3" evidence="9"/>
<dbReference type="RefSeq" id="WP_145270953.1">
    <property type="nucleotide sequence ID" value="NZ_CP036426.1"/>
</dbReference>
<feature type="binding site" evidence="7">
    <location>
        <position position="140"/>
    </location>
    <ligand>
        <name>[2Fe-2S] cluster</name>
        <dbReference type="ChEBI" id="CHEBI:190135"/>
    </ligand>
</feature>
<evidence type="ECO:0000256" key="6">
    <source>
        <dbReference type="ARBA" id="ARBA00034078"/>
    </source>
</evidence>
<dbReference type="SUPFAM" id="SSF52833">
    <property type="entry name" value="Thioredoxin-like"/>
    <property type="match status" value="1"/>
</dbReference>
<evidence type="ECO:0000313" key="10">
    <source>
        <dbReference type="Proteomes" id="UP000317835"/>
    </source>
</evidence>
<dbReference type="InterPro" id="IPR036249">
    <property type="entry name" value="Thioredoxin-like_sf"/>
</dbReference>
<dbReference type="PANTHER" id="PTHR43342:SF2">
    <property type="entry name" value="POTENTIAL NAD-REDUCING HYDROGENASE SUBUNIT"/>
    <property type="match status" value="1"/>
</dbReference>
<comment type="cofactor">
    <cofactor evidence="7">
        <name>[2Fe-2S] cluster</name>
        <dbReference type="ChEBI" id="CHEBI:190135"/>
    </cofactor>
    <text evidence="7">Binds 1 [2Fe-2S] cluster.</text>
</comment>
<evidence type="ECO:0000256" key="5">
    <source>
        <dbReference type="ARBA" id="ARBA00023014"/>
    </source>
</evidence>
<comment type="similarity">
    <text evidence="1">Belongs to the complex I 24 kDa subunit family.</text>
</comment>
<reference evidence="9 10" key="1">
    <citation type="submission" date="2019-02" db="EMBL/GenBank/DDBJ databases">
        <title>Deep-cultivation of Planctomycetes and their phenomic and genomic characterization uncovers novel biology.</title>
        <authorList>
            <person name="Wiegand S."/>
            <person name="Jogler M."/>
            <person name="Boedeker C."/>
            <person name="Pinto D."/>
            <person name="Vollmers J."/>
            <person name="Rivas-Marin E."/>
            <person name="Kohn T."/>
            <person name="Peeters S.H."/>
            <person name="Heuer A."/>
            <person name="Rast P."/>
            <person name="Oberbeckmann S."/>
            <person name="Bunk B."/>
            <person name="Jeske O."/>
            <person name="Meyerdierks A."/>
            <person name="Storesund J.E."/>
            <person name="Kallscheuer N."/>
            <person name="Luecker S."/>
            <person name="Lage O.M."/>
            <person name="Pohl T."/>
            <person name="Merkel B.J."/>
            <person name="Hornburger P."/>
            <person name="Mueller R.-W."/>
            <person name="Bruemmer F."/>
            <person name="Labrenz M."/>
            <person name="Spormann A.M."/>
            <person name="Op den Camp H."/>
            <person name="Overmann J."/>
            <person name="Amann R."/>
            <person name="Jetten M.S.M."/>
            <person name="Mascher T."/>
            <person name="Medema M.H."/>
            <person name="Devos D.P."/>
            <person name="Kaster A.-K."/>
            <person name="Ovreas L."/>
            <person name="Rohde M."/>
            <person name="Galperin M.Y."/>
            <person name="Jogler C."/>
        </authorList>
    </citation>
    <scope>NUCLEOTIDE SEQUENCE [LARGE SCALE GENOMIC DNA]</scope>
    <source>
        <strain evidence="9 10">ElP</strain>
    </source>
</reference>
<dbReference type="GO" id="GO:0050583">
    <property type="term" value="F:hydrogen dehydrogenase (NADP+) activity"/>
    <property type="evidence" value="ECO:0007669"/>
    <property type="project" value="UniProtKB-EC"/>
</dbReference>
<keyword evidence="4 7" id="KW-0408">Iron</keyword>
<feature type="region of interest" description="Disordered" evidence="8">
    <location>
        <begin position="1"/>
        <end position="25"/>
    </location>
</feature>
<gene>
    <name evidence="9" type="primary">hndA</name>
    <name evidence="9" type="ORF">ElP_32890</name>
</gene>
<dbReference type="AlphaFoldDB" id="A0A518H3H0"/>
<dbReference type="InterPro" id="IPR042128">
    <property type="entry name" value="NuoE_dom"/>
</dbReference>
<feature type="binding site" evidence="7">
    <location>
        <position position="144"/>
    </location>
    <ligand>
        <name>[2Fe-2S] cluster</name>
        <dbReference type="ChEBI" id="CHEBI:190135"/>
    </ligand>
</feature>
<dbReference type="InterPro" id="IPR041921">
    <property type="entry name" value="NuoE_N"/>
</dbReference>
<evidence type="ECO:0000256" key="2">
    <source>
        <dbReference type="ARBA" id="ARBA00022714"/>
    </source>
</evidence>
<dbReference type="KEGG" id="tpla:ElP_32890"/>
<feature type="binding site" evidence="7">
    <location>
        <position position="104"/>
    </location>
    <ligand>
        <name>[2Fe-2S] cluster</name>
        <dbReference type="ChEBI" id="CHEBI:190135"/>
    </ligand>
</feature>
<dbReference type="Proteomes" id="UP000317835">
    <property type="component" value="Chromosome"/>
</dbReference>
<dbReference type="Gene3D" id="1.10.10.1590">
    <property type="entry name" value="NADH-quinone oxidoreductase subunit E"/>
    <property type="match status" value="1"/>
</dbReference>
<keyword evidence="2 7" id="KW-0001">2Fe-2S</keyword>
<keyword evidence="10" id="KW-1185">Reference proteome</keyword>
<sequence length="177" mass="19217">MDKPVRRQTRPACSAETGHPGGDGRFRLVDEELKRQRFRQDSLIEVLHRSQQVFGVLDDDVLRYVSRGLGLPPSRVYGVATFYHLFRLTPRGDHTCTVCTGTACYVKGAERVLAVAEQSAGARAGETTPDGRITLETARCIGSCGLAPLVVFDGEVAGHVSAEEVADRLKGWVGHGP</sequence>
<keyword evidence="9" id="KW-0560">Oxidoreductase</keyword>
<comment type="cofactor">
    <cofactor evidence="6">
        <name>[2Fe-2S] cluster</name>
        <dbReference type="ChEBI" id="CHEBI:190135"/>
    </cofactor>
</comment>
<evidence type="ECO:0000256" key="1">
    <source>
        <dbReference type="ARBA" id="ARBA00010643"/>
    </source>
</evidence>
<dbReference type="InterPro" id="IPR028431">
    <property type="entry name" value="NADP_DH_HndA-like"/>
</dbReference>
<evidence type="ECO:0000256" key="7">
    <source>
        <dbReference type="PIRSR" id="PIRSR000216-1"/>
    </source>
</evidence>
<dbReference type="Pfam" id="PF01257">
    <property type="entry name" value="2Fe-2S_thioredx"/>
    <property type="match status" value="1"/>
</dbReference>
<feature type="binding site" evidence="7">
    <location>
        <position position="99"/>
    </location>
    <ligand>
        <name>[2Fe-2S] cluster</name>
        <dbReference type="ChEBI" id="CHEBI:190135"/>
    </ligand>
</feature>
<dbReference type="PIRSF" id="PIRSF000216">
    <property type="entry name" value="NADH_DH_24kDa"/>
    <property type="match status" value="1"/>
</dbReference>
<evidence type="ECO:0000256" key="4">
    <source>
        <dbReference type="ARBA" id="ARBA00023004"/>
    </source>
</evidence>
<dbReference type="GO" id="GO:0051537">
    <property type="term" value="F:2 iron, 2 sulfur cluster binding"/>
    <property type="evidence" value="ECO:0007669"/>
    <property type="project" value="UniProtKB-KW"/>
</dbReference>
<evidence type="ECO:0000256" key="3">
    <source>
        <dbReference type="ARBA" id="ARBA00022723"/>
    </source>
</evidence>
<evidence type="ECO:0000313" key="9">
    <source>
        <dbReference type="EMBL" id="QDV35386.1"/>
    </source>
</evidence>
<dbReference type="NCBIfam" id="NF005747">
    <property type="entry name" value="PRK07571.1"/>
    <property type="match status" value="1"/>
</dbReference>
<protein>
    <submittedName>
        <fullName evidence="9">NADP-reducing hydrogenase subunit HndA</fullName>
        <ecNumber evidence="9">1.12.1.3</ecNumber>
    </submittedName>
</protein>
<dbReference type="PANTHER" id="PTHR43342">
    <property type="entry name" value="NADH-QUINONE OXIDOREDUCTASE, E SUBUNIT"/>
    <property type="match status" value="1"/>
</dbReference>
<name>A0A518H3H0_9BACT</name>
<dbReference type="InterPro" id="IPR002023">
    <property type="entry name" value="NuoE-like"/>
</dbReference>
<dbReference type="GO" id="GO:0046872">
    <property type="term" value="F:metal ion binding"/>
    <property type="evidence" value="ECO:0007669"/>
    <property type="project" value="UniProtKB-KW"/>
</dbReference>
<dbReference type="CDD" id="cd03064">
    <property type="entry name" value="TRX_Fd_NuoE"/>
    <property type="match status" value="1"/>
</dbReference>
<keyword evidence="5 7" id="KW-0411">Iron-sulfur</keyword>
<organism evidence="9 10">
    <name type="scientific">Tautonia plasticadhaerens</name>
    <dbReference type="NCBI Taxonomy" id="2527974"/>
    <lineage>
        <taxon>Bacteria</taxon>
        <taxon>Pseudomonadati</taxon>
        <taxon>Planctomycetota</taxon>
        <taxon>Planctomycetia</taxon>
        <taxon>Isosphaerales</taxon>
        <taxon>Isosphaeraceae</taxon>
        <taxon>Tautonia</taxon>
    </lineage>
</organism>
<proteinExistence type="inferred from homology"/>
<dbReference type="Gene3D" id="3.40.30.10">
    <property type="entry name" value="Glutaredoxin"/>
    <property type="match status" value="1"/>
</dbReference>
<evidence type="ECO:0000256" key="8">
    <source>
        <dbReference type="SAM" id="MobiDB-lite"/>
    </source>
</evidence>
<dbReference type="OrthoDB" id="9807941at2"/>